<protein>
    <recommendedName>
        <fullName evidence="4">Glutamyl-tRNA synthetase</fullName>
    </recommendedName>
</protein>
<dbReference type="OrthoDB" id="417697at2759"/>
<dbReference type="OMA" id="YAQKMTK"/>
<sequence length="256" mass="28031">MSNNPADDYPSTAAFTPTSRFLVALSSFRAMHLRDPSSPTTAADEPAPAPAPGASTPSLRYHSTLELYARKLSALSTVDALRRGPGEALLLAAASQHVRRWERPRKDYAEGLSGYKMWRTALNKFHADIAHDVMRQAGYVEDDEGDAELFGRVRDLLLKKTLQRAPLPEREDELKDPEAHLFEDAVCCTFLHLEFTQFASSFAGDRDKLVRLVAKTWAKMGPLGRGVAVQELVGKLGDEERQVVLDAVKGAGAAAA</sequence>
<dbReference type="EMBL" id="KQ474085">
    <property type="protein sequence ID" value="KPV72847.1"/>
    <property type="molecule type" value="Genomic_DNA"/>
</dbReference>
<evidence type="ECO:0000256" key="1">
    <source>
        <dbReference type="SAM" id="MobiDB-lite"/>
    </source>
</evidence>
<keyword evidence="3" id="KW-1185">Reference proteome</keyword>
<evidence type="ECO:0000313" key="2">
    <source>
        <dbReference type="EMBL" id="KPV72847.1"/>
    </source>
</evidence>
<feature type="compositionally biased region" description="Low complexity" evidence="1">
    <location>
        <begin position="36"/>
        <end position="58"/>
    </location>
</feature>
<dbReference type="Pfam" id="PF13875">
    <property type="entry name" value="DUF4202"/>
    <property type="match status" value="1"/>
</dbReference>
<dbReference type="RefSeq" id="XP_018268896.1">
    <property type="nucleotide sequence ID" value="XM_018417892.1"/>
</dbReference>
<proteinExistence type="predicted"/>
<gene>
    <name evidence="2" type="ORF">RHOBADRAFT_55521</name>
</gene>
<organism evidence="2 3">
    <name type="scientific">Rhodotorula graminis (strain WP1)</name>
    <dbReference type="NCBI Taxonomy" id="578459"/>
    <lineage>
        <taxon>Eukaryota</taxon>
        <taxon>Fungi</taxon>
        <taxon>Dikarya</taxon>
        <taxon>Basidiomycota</taxon>
        <taxon>Pucciniomycotina</taxon>
        <taxon>Microbotryomycetes</taxon>
        <taxon>Sporidiobolales</taxon>
        <taxon>Sporidiobolaceae</taxon>
        <taxon>Rhodotorula</taxon>
    </lineage>
</organism>
<dbReference type="STRING" id="578459.A0A0P9F042"/>
<dbReference type="Proteomes" id="UP000053890">
    <property type="component" value="Unassembled WGS sequence"/>
</dbReference>
<name>A0A0P9F042_RHOGW</name>
<dbReference type="AlphaFoldDB" id="A0A0P9F042"/>
<dbReference type="InterPro" id="IPR025255">
    <property type="entry name" value="DUF4202"/>
</dbReference>
<reference evidence="2 3" key="1">
    <citation type="journal article" date="2015" name="Front. Microbiol.">
        <title>Genome sequence of the plant growth promoting endophytic yeast Rhodotorula graminis WP1.</title>
        <authorList>
            <person name="Firrincieli A."/>
            <person name="Otillar R."/>
            <person name="Salamov A."/>
            <person name="Schmutz J."/>
            <person name="Khan Z."/>
            <person name="Redman R.S."/>
            <person name="Fleck N.D."/>
            <person name="Lindquist E."/>
            <person name="Grigoriev I.V."/>
            <person name="Doty S.L."/>
        </authorList>
    </citation>
    <scope>NUCLEOTIDE SEQUENCE [LARGE SCALE GENOMIC DNA]</scope>
    <source>
        <strain evidence="2 3">WP1</strain>
    </source>
</reference>
<evidence type="ECO:0000313" key="3">
    <source>
        <dbReference type="Proteomes" id="UP000053890"/>
    </source>
</evidence>
<dbReference type="GeneID" id="28978340"/>
<dbReference type="PANTHER" id="PTHR41729">
    <property type="entry name" value="GLUTAMYL-TRNA SYNTHETASE"/>
    <property type="match status" value="1"/>
</dbReference>
<feature type="region of interest" description="Disordered" evidence="1">
    <location>
        <begin position="34"/>
        <end position="58"/>
    </location>
</feature>
<dbReference type="PANTHER" id="PTHR41729:SF1">
    <property type="entry name" value="GLUTAMYL-TRNA SYNTHETASE"/>
    <property type="match status" value="1"/>
</dbReference>
<evidence type="ECO:0008006" key="4">
    <source>
        <dbReference type="Google" id="ProtNLM"/>
    </source>
</evidence>
<accession>A0A0P9F042</accession>